<comment type="subunit">
    <text evidence="7">The complex comprises the extracytoplasmic solute receptor protein and the two transmembrane proteins.</text>
</comment>
<feature type="transmembrane region" description="Helical" evidence="7">
    <location>
        <begin position="6"/>
        <end position="32"/>
    </location>
</feature>
<feature type="transmembrane region" description="Helical" evidence="7">
    <location>
        <begin position="360"/>
        <end position="385"/>
    </location>
</feature>
<evidence type="ECO:0000313" key="9">
    <source>
        <dbReference type="EMBL" id="KPL54690.1"/>
    </source>
</evidence>
<evidence type="ECO:0000256" key="2">
    <source>
        <dbReference type="ARBA" id="ARBA00022475"/>
    </source>
</evidence>
<feature type="transmembrane region" description="Helical" evidence="7">
    <location>
        <begin position="268"/>
        <end position="293"/>
    </location>
</feature>
<dbReference type="NCBIfam" id="TIGR00786">
    <property type="entry name" value="dctM"/>
    <property type="match status" value="1"/>
</dbReference>
<keyword evidence="6 7" id="KW-0472">Membrane</keyword>
<keyword evidence="10" id="KW-1185">Reference proteome</keyword>
<keyword evidence="2" id="KW-1003">Cell membrane</keyword>
<evidence type="ECO:0000259" key="8">
    <source>
        <dbReference type="Pfam" id="PF06808"/>
    </source>
</evidence>
<feature type="domain" description="TRAP C4-dicarboxylate transport system permease DctM subunit" evidence="8">
    <location>
        <begin position="6"/>
        <end position="416"/>
    </location>
</feature>
<comment type="similarity">
    <text evidence="7">Belongs to the TRAP transporter large permease family.</text>
</comment>
<sequence>MIVVLIVVFFGLMFLAIPVGHVLVAASVAAILSSEALPLMIVIQQMFQQTQSFPMLALPFFILAGSLMMSGALGRSMIEFATILVQRYRGGLASTSVVGSAVFGGVSGSAVADATAIGGMLIPWQKQSGYPAAYCAANNAAASTIAILIPPSIPMILYSLVSDVSVSALFFAGVVPGLMLTAAFVAVNNVSARLRGFPLSKVPFEWDRFRTLLLKALPALAMPVFILVFLRFGIATPTEVSVLAVFYSLGAGLLIYRDLTWARVYGAIVSAGVATGVVMLVIMSSAVIGWIMTYVQAPQVFATWALETLKSPWLIIVAMNLIMLVAGMFIDLPAAILLLGPIFVPLAKVIGLDLTQLGMIMVLNLAIGLYTPPVGTTLFISASIARTGIIRTAKELAPFYLAALIILALYSYIPALTLK</sequence>
<accession>A0A0P6WIS7</accession>
<evidence type="ECO:0000313" key="10">
    <source>
        <dbReference type="Proteomes" id="UP000048984"/>
    </source>
</evidence>
<dbReference type="EMBL" id="LJYW01000001">
    <property type="protein sequence ID" value="KPL54690.1"/>
    <property type="molecule type" value="Genomic_DNA"/>
</dbReference>
<feature type="transmembrane region" description="Helical" evidence="7">
    <location>
        <begin position="53"/>
        <end position="78"/>
    </location>
</feature>
<keyword evidence="3 7" id="KW-0997">Cell inner membrane</keyword>
<comment type="function">
    <text evidence="7">Part of the tripartite ATP-independent periplasmic (TRAP) transport system.</text>
</comment>
<feature type="transmembrane region" description="Helical" evidence="7">
    <location>
        <begin position="212"/>
        <end position="234"/>
    </location>
</feature>
<evidence type="ECO:0000256" key="5">
    <source>
        <dbReference type="ARBA" id="ARBA00022989"/>
    </source>
</evidence>
<organism evidence="9 10">
    <name type="scientific">Prosthecodimorpha hirschii</name>
    <dbReference type="NCBI Taxonomy" id="665126"/>
    <lineage>
        <taxon>Bacteria</taxon>
        <taxon>Pseudomonadati</taxon>
        <taxon>Pseudomonadota</taxon>
        <taxon>Alphaproteobacteria</taxon>
        <taxon>Hyphomicrobiales</taxon>
        <taxon>Ancalomicrobiaceae</taxon>
        <taxon>Prosthecodimorpha</taxon>
    </lineage>
</organism>
<dbReference type="GO" id="GO:0022857">
    <property type="term" value="F:transmembrane transporter activity"/>
    <property type="evidence" value="ECO:0007669"/>
    <property type="project" value="UniProtKB-UniRule"/>
</dbReference>
<evidence type="ECO:0000256" key="6">
    <source>
        <dbReference type="ARBA" id="ARBA00023136"/>
    </source>
</evidence>
<dbReference type="InterPro" id="IPR010656">
    <property type="entry name" value="DctM"/>
</dbReference>
<dbReference type="RefSeq" id="WP_054360856.1">
    <property type="nucleotide sequence ID" value="NZ_LJYW01000001.1"/>
</dbReference>
<evidence type="ECO:0000256" key="1">
    <source>
        <dbReference type="ARBA" id="ARBA00004429"/>
    </source>
</evidence>
<dbReference type="Pfam" id="PF06808">
    <property type="entry name" value="DctM"/>
    <property type="match status" value="1"/>
</dbReference>
<dbReference type="AlphaFoldDB" id="A0A0P6WIS7"/>
<feature type="transmembrane region" description="Helical" evidence="7">
    <location>
        <begin position="167"/>
        <end position="191"/>
    </location>
</feature>
<keyword evidence="4 7" id="KW-0812">Transmembrane</keyword>
<dbReference type="PIRSF" id="PIRSF006066">
    <property type="entry name" value="HI0050"/>
    <property type="match status" value="1"/>
</dbReference>
<feature type="transmembrane region" description="Helical" evidence="7">
    <location>
        <begin position="397"/>
        <end position="418"/>
    </location>
</feature>
<evidence type="ECO:0000256" key="7">
    <source>
        <dbReference type="RuleBase" id="RU369079"/>
    </source>
</evidence>
<dbReference type="GO" id="GO:0005886">
    <property type="term" value="C:plasma membrane"/>
    <property type="evidence" value="ECO:0007669"/>
    <property type="project" value="UniProtKB-SubCell"/>
</dbReference>
<name>A0A0P6WIS7_9HYPH</name>
<gene>
    <name evidence="9" type="ORF">ABB55_22710</name>
</gene>
<dbReference type="PANTHER" id="PTHR33362:SF2">
    <property type="entry name" value="TRAP TRANSPORTER LARGE PERMEASE PROTEIN"/>
    <property type="match status" value="1"/>
</dbReference>
<reference evidence="9 10" key="1">
    <citation type="submission" date="2015-09" db="EMBL/GenBank/DDBJ databases">
        <authorList>
            <person name="Jackson K.R."/>
            <person name="Lunt B.L."/>
            <person name="Fisher J.N.B."/>
            <person name="Gardner A.V."/>
            <person name="Bailey M.E."/>
            <person name="Deus L.M."/>
            <person name="Earl A.S."/>
            <person name="Gibby P.D."/>
            <person name="Hartmann K.A."/>
            <person name="Liu J.E."/>
            <person name="Manci A.M."/>
            <person name="Nielsen D.A."/>
            <person name="Solomon M.B."/>
            <person name="Breakwell D.P."/>
            <person name="Burnett S.H."/>
            <person name="Grose J.H."/>
        </authorList>
    </citation>
    <scope>NUCLEOTIDE SEQUENCE [LARGE SCALE GENOMIC DNA]</scope>
    <source>
        <strain evidence="9 10">16</strain>
    </source>
</reference>
<comment type="subcellular location">
    <subcellularLocation>
        <location evidence="1 7">Cell inner membrane</location>
        <topology evidence="1 7">Multi-pass membrane protein</topology>
    </subcellularLocation>
</comment>
<dbReference type="STRING" id="665126.ABB55_22710"/>
<feature type="transmembrane region" description="Helical" evidence="7">
    <location>
        <begin position="313"/>
        <end position="339"/>
    </location>
</feature>
<comment type="caution">
    <text evidence="7">Lacks conserved residue(s) required for the propagation of feature annotation.</text>
</comment>
<proteinExistence type="inferred from homology"/>
<feature type="transmembrane region" description="Helical" evidence="7">
    <location>
        <begin position="136"/>
        <end position="161"/>
    </location>
</feature>
<evidence type="ECO:0000256" key="3">
    <source>
        <dbReference type="ARBA" id="ARBA00022519"/>
    </source>
</evidence>
<keyword evidence="5 7" id="KW-1133">Transmembrane helix</keyword>
<dbReference type="InterPro" id="IPR004681">
    <property type="entry name" value="TRAP_DctM"/>
</dbReference>
<feature type="transmembrane region" description="Helical" evidence="7">
    <location>
        <begin position="240"/>
        <end position="256"/>
    </location>
</feature>
<keyword evidence="7" id="KW-0813">Transport</keyword>
<protein>
    <recommendedName>
        <fullName evidence="7">TRAP transporter large permease protein</fullName>
    </recommendedName>
</protein>
<reference evidence="9 10" key="2">
    <citation type="submission" date="2015-10" db="EMBL/GenBank/DDBJ databases">
        <title>Draft Genome Sequence of Prosthecomicrobium hirschii ATCC 27832.</title>
        <authorList>
            <person name="Daniel J."/>
            <person name="Givan S.A."/>
            <person name="Brun Y.V."/>
            <person name="Brown P.J."/>
        </authorList>
    </citation>
    <scope>NUCLEOTIDE SEQUENCE [LARGE SCALE GENOMIC DNA]</scope>
    <source>
        <strain evidence="9 10">16</strain>
    </source>
</reference>
<dbReference type="PANTHER" id="PTHR33362">
    <property type="entry name" value="SIALIC ACID TRAP TRANSPORTER PERMEASE PROTEIN SIAT-RELATED"/>
    <property type="match status" value="1"/>
</dbReference>
<dbReference type="Proteomes" id="UP000048984">
    <property type="component" value="Unassembled WGS sequence"/>
</dbReference>
<evidence type="ECO:0000256" key="4">
    <source>
        <dbReference type="ARBA" id="ARBA00022692"/>
    </source>
</evidence>
<comment type="caution">
    <text evidence="9">The sequence shown here is derived from an EMBL/GenBank/DDBJ whole genome shotgun (WGS) entry which is preliminary data.</text>
</comment>